<dbReference type="Pfam" id="PF01391">
    <property type="entry name" value="Collagen"/>
    <property type="match status" value="2"/>
</dbReference>
<feature type="compositionally biased region" description="Low complexity" evidence="1">
    <location>
        <begin position="57"/>
        <end position="66"/>
    </location>
</feature>
<protein>
    <submittedName>
        <fullName evidence="2">Uncharacterized protein</fullName>
    </submittedName>
</protein>
<keyword evidence="3" id="KW-1185">Reference proteome</keyword>
<organism evidence="2 3">
    <name type="scientific">Mycolicibacter minnesotensis</name>
    <dbReference type="NCBI Taxonomy" id="1118379"/>
    <lineage>
        <taxon>Bacteria</taxon>
        <taxon>Bacillati</taxon>
        <taxon>Actinomycetota</taxon>
        <taxon>Actinomycetes</taxon>
        <taxon>Mycobacteriales</taxon>
        <taxon>Mycobacteriaceae</taxon>
        <taxon>Mycolicibacter</taxon>
    </lineage>
</organism>
<dbReference type="EMBL" id="MVHZ01000001">
    <property type="protein sequence ID" value="ORB04349.1"/>
    <property type="molecule type" value="Genomic_DNA"/>
</dbReference>
<proteinExistence type="predicted"/>
<evidence type="ECO:0000313" key="3">
    <source>
        <dbReference type="Proteomes" id="UP000192320"/>
    </source>
</evidence>
<dbReference type="PANTHER" id="PTHR24023">
    <property type="entry name" value="COLLAGEN ALPHA"/>
    <property type="match status" value="1"/>
</dbReference>
<evidence type="ECO:0000313" key="2">
    <source>
        <dbReference type="EMBL" id="ORB04349.1"/>
    </source>
</evidence>
<dbReference type="InterPro" id="IPR050149">
    <property type="entry name" value="Collagen_superfamily"/>
</dbReference>
<dbReference type="GO" id="GO:0005615">
    <property type="term" value="C:extracellular space"/>
    <property type="evidence" value="ECO:0007669"/>
    <property type="project" value="TreeGrafter"/>
</dbReference>
<sequence>MLLNGRPTDGRPAQSYIGAPEGSLVGTSTRPIGHLLPLPGKTGPRGQEGPAGPQGPTGPQGETGPQGLRGETGERGPEGQRGEKGDGLRIDEVVASYALLPTNLTGADAGFTAFNQDDGSLYLWSGTAWPTEGQGAVIQGAEGEPGEPGPAGTDGAPGSPGTPGAPGSPGADGEDGEDGKSAYEVAVDNGFIGDETDWLASLKGPKGDTGSGGGGASSYPIITSVDYTAEVGDVVFCLGDDVTITIPAAAEHGEAIEIVIPGNGLAGTVDVAYFDILVRDDVVRELAPSKRAILQYLDEIDIGPGPVSGWTFVSHSIDDVEPSP</sequence>
<feature type="compositionally biased region" description="Basic and acidic residues" evidence="1">
    <location>
        <begin position="71"/>
        <end position="88"/>
    </location>
</feature>
<comment type="caution">
    <text evidence="2">The sequence shown here is derived from an EMBL/GenBank/DDBJ whole genome shotgun (WGS) entry which is preliminary data.</text>
</comment>
<accession>A0A7I7RA41</accession>
<evidence type="ECO:0000256" key="1">
    <source>
        <dbReference type="SAM" id="MobiDB-lite"/>
    </source>
</evidence>
<dbReference type="InterPro" id="IPR008160">
    <property type="entry name" value="Collagen"/>
</dbReference>
<reference evidence="2 3" key="1">
    <citation type="submission" date="2017-02" db="EMBL/GenBank/DDBJ databases">
        <title>The new phylogeny of genus Mycobacterium.</title>
        <authorList>
            <person name="Tortoli E."/>
            <person name="Trovato A."/>
            <person name="Cirillo D.M."/>
        </authorList>
    </citation>
    <scope>NUCLEOTIDE SEQUENCE [LARGE SCALE GENOMIC DNA]</scope>
    <source>
        <strain evidence="2 3">DSM 45633</strain>
    </source>
</reference>
<dbReference type="GO" id="GO:0031012">
    <property type="term" value="C:extracellular matrix"/>
    <property type="evidence" value="ECO:0007669"/>
    <property type="project" value="TreeGrafter"/>
</dbReference>
<feature type="region of interest" description="Disordered" evidence="1">
    <location>
        <begin position="138"/>
        <end position="180"/>
    </location>
</feature>
<feature type="region of interest" description="Disordered" evidence="1">
    <location>
        <begin position="1"/>
        <end position="88"/>
    </location>
</feature>
<dbReference type="AlphaFoldDB" id="A0A7I7RA41"/>
<gene>
    <name evidence="2" type="ORF">BST33_00115</name>
</gene>
<feature type="compositionally biased region" description="Low complexity" evidence="1">
    <location>
        <begin position="150"/>
        <end position="159"/>
    </location>
</feature>
<dbReference type="PANTHER" id="PTHR24023:SF1082">
    <property type="entry name" value="COLLAGEN TRIPLE HELIX REPEAT"/>
    <property type="match status" value="1"/>
</dbReference>
<dbReference type="Proteomes" id="UP000192320">
    <property type="component" value="Unassembled WGS sequence"/>
</dbReference>
<name>A0A7I7RA41_9MYCO</name>
<dbReference type="OrthoDB" id="4411935at2"/>